<dbReference type="GO" id="GO:0043186">
    <property type="term" value="C:P granule"/>
    <property type="evidence" value="ECO:0007669"/>
    <property type="project" value="UniProtKB-ARBA"/>
</dbReference>
<keyword evidence="8" id="KW-0862">Zinc</keyword>
<keyword evidence="20" id="KW-1185">Reference proteome</keyword>
<dbReference type="Gene3D" id="4.10.60.10">
    <property type="entry name" value="Zinc finger, CCHC-type"/>
    <property type="match status" value="2"/>
</dbReference>
<dbReference type="InterPro" id="IPR014001">
    <property type="entry name" value="Helicase_ATP-bd"/>
</dbReference>
<dbReference type="FunFam" id="3.40.50.300:FF:000657">
    <property type="entry name" value="Probable ATP-dependent RNA helicase DDX41"/>
    <property type="match status" value="1"/>
</dbReference>
<evidence type="ECO:0000313" key="20">
    <source>
        <dbReference type="Proteomes" id="UP001432027"/>
    </source>
</evidence>
<feature type="domain" description="CCHC-type" evidence="15">
    <location>
        <begin position="220"/>
        <end position="235"/>
    </location>
</feature>
<dbReference type="FunFam" id="3.40.50.300:FF:000008">
    <property type="entry name" value="ATP-dependent RNA helicase RhlB"/>
    <property type="match status" value="1"/>
</dbReference>
<keyword evidence="3" id="KW-0479">Metal-binding</keyword>
<dbReference type="AlphaFoldDB" id="A0AAV5U2P4"/>
<evidence type="ECO:0000256" key="8">
    <source>
        <dbReference type="ARBA" id="ARBA00022833"/>
    </source>
</evidence>
<dbReference type="GO" id="GO:0008432">
    <property type="term" value="F:JUN kinase binding"/>
    <property type="evidence" value="ECO:0007669"/>
    <property type="project" value="UniProtKB-ARBA"/>
</dbReference>
<feature type="domain" description="CCHC-type" evidence="15">
    <location>
        <begin position="244"/>
        <end position="259"/>
    </location>
</feature>
<dbReference type="GO" id="GO:0003724">
    <property type="term" value="F:RNA helicase activity"/>
    <property type="evidence" value="ECO:0007669"/>
    <property type="project" value="UniProtKB-EC"/>
</dbReference>
<dbReference type="Pfam" id="PF00271">
    <property type="entry name" value="Helicase_C"/>
    <property type="match status" value="1"/>
</dbReference>
<dbReference type="SMART" id="SM00343">
    <property type="entry name" value="ZnF_C2HC"/>
    <property type="match status" value="4"/>
</dbReference>
<feature type="domain" description="Helicase ATP-binding" evidence="16">
    <location>
        <begin position="398"/>
        <end position="581"/>
    </location>
</feature>
<keyword evidence="5 12" id="KW-0863">Zinc-finger</keyword>
<dbReference type="InterPro" id="IPR027417">
    <property type="entry name" value="P-loop_NTPase"/>
</dbReference>
<dbReference type="EC" id="3.6.4.13" evidence="2"/>
<dbReference type="InterPro" id="IPR011545">
    <property type="entry name" value="DEAD/DEAH_box_helicase_dom"/>
</dbReference>
<dbReference type="GO" id="GO:0005524">
    <property type="term" value="F:ATP binding"/>
    <property type="evidence" value="ECO:0007669"/>
    <property type="project" value="UniProtKB-KW"/>
</dbReference>
<dbReference type="Proteomes" id="UP001432027">
    <property type="component" value="Unassembled WGS sequence"/>
</dbReference>
<feature type="region of interest" description="Disordered" evidence="14">
    <location>
        <begin position="772"/>
        <end position="801"/>
    </location>
</feature>
<dbReference type="SMART" id="SM00487">
    <property type="entry name" value="DEXDc"/>
    <property type="match status" value="1"/>
</dbReference>
<dbReference type="EMBL" id="BTSX01000005">
    <property type="protein sequence ID" value="GMT00763.1"/>
    <property type="molecule type" value="Genomic_DNA"/>
</dbReference>
<keyword evidence="6" id="KW-0378">Hydrolase</keyword>
<dbReference type="GO" id="GO:0003723">
    <property type="term" value="F:RNA binding"/>
    <property type="evidence" value="ECO:0007669"/>
    <property type="project" value="UniProtKB-KW"/>
</dbReference>
<evidence type="ECO:0000259" key="18">
    <source>
        <dbReference type="PROSITE" id="PS51195"/>
    </source>
</evidence>
<evidence type="ECO:0000256" key="14">
    <source>
        <dbReference type="SAM" id="MobiDB-lite"/>
    </source>
</evidence>
<dbReference type="InterPro" id="IPR001878">
    <property type="entry name" value="Znf_CCHC"/>
</dbReference>
<evidence type="ECO:0000256" key="12">
    <source>
        <dbReference type="PROSITE-ProRule" id="PRU00047"/>
    </source>
</evidence>
<evidence type="ECO:0000259" key="17">
    <source>
        <dbReference type="PROSITE" id="PS51194"/>
    </source>
</evidence>
<evidence type="ECO:0000256" key="9">
    <source>
        <dbReference type="ARBA" id="ARBA00022840"/>
    </source>
</evidence>
<dbReference type="PROSITE" id="PS51192">
    <property type="entry name" value="HELICASE_ATP_BIND_1"/>
    <property type="match status" value="1"/>
</dbReference>
<evidence type="ECO:0000256" key="3">
    <source>
        <dbReference type="ARBA" id="ARBA00022723"/>
    </source>
</evidence>
<evidence type="ECO:0000256" key="7">
    <source>
        <dbReference type="ARBA" id="ARBA00022806"/>
    </source>
</evidence>
<feature type="domain" description="DEAD-box RNA helicase Q" evidence="18">
    <location>
        <begin position="367"/>
        <end position="395"/>
    </location>
</feature>
<feature type="short sequence motif" description="Q motif" evidence="13">
    <location>
        <begin position="367"/>
        <end position="395"/>
    </location>
</feature>
<keyword evidence="10" id="KW-0694">RNA-binding</keyword>
<evidence type="ECO:0000256" key="10">
    <source>
        <dbReference type="ARBA" id="ARBA00022884"/>
    </source>
</evidence>
<evidence type="ECO:0000256" key="1">
    <source>
        <dbReference type="ARBA" id="ARBA00010132"/>
    </source>
</evidence>
<feature type="compositionally biased region" description="Gly residues" evidence="14">
    <location>
        <begin position="15"/>
        <end position="70"/>
    </location>
</feature>
<dbReference type="PROSITE" id="PS51194">
    <property type="entry name" value="HELICASE_CTER"/>
    <property type="match status" value="1"/>
</dbReference>
<dbReference type="InterPro" id="IPR036875">
    <property type="entry name" value="Znf_CCHC_sf"/>
</dbReference>
<evidence type="ECO:0000256" key="13">
    <source>
        <dbReference type="PROSITE-ProRule" id="PRU00552"/>
    </source>
</evidence>
<feature type="domain" description="CCHC-type" evidence="15">
    <location>
        <begin position="270"/>
        <end position="285"/>
    </location>
</feature>
<dbReference type="Pfam" id="PF00270">
    <property type="entry name" value="DEAD"/>
    <property type="match status" value="1"/>
</dbReference>
<evidence type="ECO:0000259" key="16">
    <source>
        <dbReference type="PROSITE" id="PS51192"/>
    </source>
</evidence>
<feature type="domain" description="CCHC-type" evidence="15">
    <location>
        <begin position="291"/>
        <end position="307"/>
    </location>
</feature>
<dbReference type="SMART" id="SM00490">
    <property type="entry name" value="HELICc"/>
    <property type="match status" value="1"/>
</dbReference>
<proteinExistence type="inferred from homology"/>
<evidence type="ECO:0000256" key="6">
    <source>
        <dbReference type="ARBA" id="ARBA00022801"/>
    </source>
</evidence>
<feature type="domain" description="Helicase C-terminal" evidence="17">
    <location>
        <begin position="622"/>
        <end position="766"/>
    </location>
</feature>
<dbReference type="GO" id="GO:0016787">
    <property type="term" value="F:hydrolase activity"/>
    <property type="evidence" value="ECO:0007669"/>
    <property type="project" value="UniProtKB-KW"/>
</dbReference>
<comment type="catalytic activity">
    <reaction evidence="11">
        <text>ATP + H2O = ADP + phosphate + H(+)</text>
        <dbReference type="Rhea" id="RHEA:13065"/>
        <dbReference type="ChEBI" id="CHEBI:15377"/>
        <dbReference type="ChEBI" id="CHEBI:15378"/>
        <dbReference type="ChEBI" id="CHEBI:30616"/>
        <dbReference type="ChEBI" id="CHEBI:43474"/>
        <dbReference type="ChEBI" id="CHEBI:456216"/>
        <dbReference type="EC" id="3.6.4.13"/>
    </reaction>
</comment>
<dbReference type="Pfam" id="PF00098">
    <property type="entry name" value="zf-CCHC"/>
    <property type="match status" value="4"/>
</dbReference>
<protein>
    <recommendedName>
        <fullName evidence="2">RNA helicase</fullName>
        <ecNumber evidence="2">3.6.4.13</ecNumber>
    </recommendedName>
</protein>
<dbReference type="GO" id="GO:0008270">
    <property type="term" value="F:zinc ion binding"/>
    <property type="evidence" value="ECO:0007669"/>
    <property type="project" value="UniProtKB-KW"/>
</dbReference>
<comment type="similarity">
    <text evidence="1">Belongs to the DEAD box helicase family. DDX4/VASA subfamily.</text>
</comment>
<dbReference type="CDD" id="cd18787">
    <property type="entry name" value="SF2_C_DEAD"/>
    <property type="match status" value="1"/>
</dbReference>
<feature type="non-terminal residue" evidence="19">
    <location>
        <position position="1"/>
    </location>
</feature>
<organism evidence="19 20">
    <name type="scientific">Pristionchus entomophagus</name>
    <dbReference type="NCBI Taxonomy" id="358040"/>
    <lineage>
        <taxon>Eukaryota</taxon>
        <taxon>Metazoa</taxon>
        <taxon>Ecdysozoa</taxon>
        <taxon>Nematoda</taxon>
        <taxon>Chromadorea</taxon>
        <taxon>Rhabditida</taxon>
        <taxon>Rhabditina</taxon>
        <taxon>Diplogasteromorpha</taxon>
        <taxon>Diplogasteroidea</taxon>
        <taxon>Neodiplogasteridae</taxon>
        <taxon>Pristionchus</taxon>
    </lineage>
</organism>
<gene>
    <name evidence="19" type="ORF">PENTCL1PPCAC_22937</name>
</gene>
<dbReference type="PROSITE" id="PS50158">
    <property type="entry name" value="ZF_CCHC"/>
    <property type="match status" value="4"/>
</dbReference>
<feature type="region of interest" description="Disordered" evidence="14">
    <location>
        <begin position="300"/>
        <end position="323"/>
    </location>
</feature>
<reference evidence="19" key="1">
    <citation type="submission" date="2023-10" db="EMBL/GenBank/DDBJ databases">
        <title>Genome assembly of Pristionchus species.</title>
        <authorList>
            <person name="Yoshida K."/>
            <person name="Sommer R.J."/>
        </authorList>
    </citation>
    <scope>NUCLEOTIDE SEQUENCE</scope>
    <source>
        <strain evidence="19">RS0144</strain>
    </source>
</reference>
<dbReference type="InterPro" id="IPR014014">
    <property type="entry name" value="RNA_helicase_DEAD_Q_motif"/>
</dbReference>
<dbReference type="InterPro" id="IPR001650">
    <property type="entry name" value="Helicase_C-like"/>
</dbReference>
<keyword evidence="4" id="KW-0547">Nucleotide-binding</keyword>
<evidence type="ECO:0000256" key="2">
    <source>
        <dbReference type="ARBA" id="ARBA00012552"/>
    </source>
</evidence>
<keyword evidence="7" id="KW-0347">Helicase</keyword>
<keyword evidence="9" id="KW-0067">ATP-binding</keyword>
<dbReference type="InterPro" id="IPR000629">
    <property type="entry name" value="RNA-helicase_DEAD-box_CS"/>
</dbReference>
<dbReference type="PANTHER" id="PTHR47958">
    <property type="entry name" value="ATP-DEPENDENT RNA HELICASE DBP3"/>
    <property type="match status" value="1"/>
</dbReference>
<dbReference type="PRINTS" id="PR01228">
    <property type="entry name" value="EGGSHELL"/>
</dbReference>
<dbReference type="Gene3D" id="3.40.50.300">
    <property type="entry name" value="P-loop containing nucleotide triphosphate hydrolases"/>
    <property type="match status" value="2"/>
</dbReference>
<evidence type="ECO:0000313" key="19">
    <source>
        <dbReference type="EMBL" id="GMT00763.1"/>
    </source>
</evidence>
<evidence type="ECO:0000259" key="15">
    <source>
        <dbReference type="PROSITE" id="PS50158"/>
    </source>
</evidence>
<evidence type="ECO:0000256" key="4">
    <source>
        <dbReference type="ARBA" id="ARBA00022741"/>
    </source>
</evidence>
<dbReference type="PROSITE" id="PS00039">
    <property type="entry name" value="DEAD_ATP_HELICASE"/>
    <property type="match status" value="1"/>
</dbReference>
<comment type="caution">
    <text evidence="19">The sequence shown here is derived from an EMBL/GenBank/DDBJ whole genome shotgun (WGS) entry which is preliminary data.</text>
</comment>
<sequence length="801" mass="81586">ASTEFSAAEVEIMSGFGGGGGNSSGFGGGGGSGSFGSSNGGGSAKPSSGGGSSGFGGASSGNGGGFGGSFSGGGSSGFGGASSGGGSGFGGASSGGGSGFGGASGGGSSSFGGASSGGGSGFGGASGGGSSSFGRASSGGGSGFGGGSAGGGGSGFGGDGASGRGGGFAGGRGGGQSGGGFGGVSAGFGGGESAGFGSSAFGGTGGDYSCGGGGERPRGCFNCGVEGHRGAECPEPKKERSNNCFNCGQEGHRSSDCTEPRKERPASGACFNCGQDGHRSSDCPEPRKEKKCFNCGQEGHSSTDCPEPPNPDKKPASTHVPEDYDNETLFTENIAKGNMFDRFFDQKVELSLGSGKKLTEQEVHNVESFQELGLQDLMASNVAKAGYVQPTPIQKYAMKNILEGKDLMACSQTGSGKTAAFLLPIMSKLMKDGDLSNISEERCMPRVLILAPTRELAIQIHKEATKFSSGTMCKCEILYGGTSVRFQKERVQRGATIIVGTTGRIKHFIDEGIISLEQTKYLILDEADRMLDMGFHEDINAIMQGGRIAAKEVRQTLMFSATFPESVQALVKDLLKEDYLMIVVDKIGAANKCITQNFEQVERKTKKSKLLEMVGVDMTKYQANKDLEIFKQKTLIFVSSKKMADSLGVFLSESGIPTTTIHGDREQAQREHALNDFRRGKTPILIATAVAERGLDISGVDHVINFDMPKEIDEYVHRIGRTGRVGNAGKSTSFIDPEQDGQIIPPLIVLLAQAEQIVPDWLNDISGGSFGTDAGGWGGEGGADADGWGGEGGASGGGGGW</sequence>
<evidence type="ECO:0000256" key="11">
    <source>
        <dbReference type="ARBA" id="ARBA00047984"/>
    </source>
</evidence>
<name>A0AAV5U2P4_9BILA</name>
<dbReference type="SUPFAM" id="SSF52540">
    <property type="entry name" value="P-loop containing nucleoside triphosphate hydrolases"/>
    <property type="match status" value="1"/>
</dbReference>
<dbReference type="SUPFAM" id="SSF57756">
    <property type="entry name" value="Retrovirus zinc finger-like domains"/>
    <property type="match status" value="2"/>
</dbReference>
<accession>A0AAV5U2P4</accession>
<evidence type="ECO:0000256" key="5">
    <source>
        <dbReference type="ARBA" id="ARBA00022771"/>
    </source>
</evidence>
<feature type="region of interest" description="Disordered" evidence="14">
    <location>
        <begin position="1"/>
        <end position="70"/>
    </location>
</feature>
<dbReference type="PROSITE" id="PS51195">
    <property type="entry name" value="Q_MOTIF"/>
    <property type="match status" value="1"/>
</dbReference>